<proteinExistence type="predicted"/>
<dbReference type="Gene3D" id="3.90.190.10">
    <property type="entry name" value="Protein tyrosine phosphatase superfamily"/>
    <property type="match status" value="1"/>
</dbReference>
<dbReference type="EMBL" id="AM889285">
    <property type="protein sequence ID" value="CAP55345.1"/>
    <property type="molecule type" value="Genomic_DNA"/>
</dbReference>
<accession>A9HFD2</accession>
<evidence type="ECO:0000313" key="1">
    <source>
        <dbReference type="EMBL" id="CAP55345.1"/>
    </source>
</evidence>
<dbReference type="SUPFAM" id="SSF52799">
    <property type="entry name" value="(Phosphotyrosine protein) phosphatases II"/>
    <property type="match status" value="1"/>
</dbReference>
<dbReference type="AlphaFoldDB" id="A9HFD2"/>
<dbReference type="InterPro" id="IPR029021">
    <property type="entry name" value="Prot-tyrosine_phosphatase-like"/>
</dbReference>
<gene>
    <name evidence="1" type="ordered locus">GDI1402</name>
</gene>
<sequence length="239" mass="27378">MGHIRRPFFLPPCARKQPALFDGTLAAPGSRRRAWIDSLFVDHAVFRLPWTNFAAVIPGKVYRCNHPTPRRLAAATRRYGLRTLVNLRGHRRCGSDALSREAASRIGLTHLDMAFESRGAPHRDRILRFAAMYATLDFPMLMHCKSGADRAGLASGLVILFEGGTAEQALRQLSWRFGHFNRSRTGILDAFFLRYRHEAEGRLPFLDWVRDEYDEARLRRDFVAGRLASFINDQVLRRE</sequence>
<keyword evidence="2" id="KW-1185">Reference proteome</keyword>
<evidence type="ECO:0000313" key="2">
    <source>
        <dbReference type="Proteomes" id="UP000001176"/>
    </source>
</evidence>
<reference evidence="1 2" key="1">
    <citation type="journal article" date="2009" name="BMC Genomics">
        <title>Complete genome sequence of the sugarcane nitrogen-fixing endophyte Gluconacetobacter diazotrophicus Pal5.</title>
        <authorList>
            <person name="Bertalan M."/>
            <person name="Albano R."/>
            <person name="Padua V."/>
            <person name="Rouws L."/>
            <person name="Rojas C."/>
            <person name="Hemerly A."/>
            <person name="Teixeira K."/>
            <person name="Schwab S."/>
            <person name="Araujo J."/>
            <person name="Oliveira A."/>
            <person name="Franca L."/>
            <person name="Magalhaes V."/>
            <person name="Alqueres S."/>
            <person name="Cardoso A."/>
            <person name="Almeida W."/>
            <person name="Loureiro M.M."/>
            <person name="Nogueira E."/>
            <person name="Cidade D."/>
            <person name="Oliveira D."/>
            <person name="Simao T."/>
            <person name="Macedo J."/>
            <person name="Valadao A."/>
            <person name="Dreschsel M."/>
            <person name="Freitas F."/>
            <person name="Vidal M."/>
            <person name="Guedes H."/>
            <person name="Rodrigues E."/>
            <person name="Meneses C."/>
            <person name="Brioso P."/>
            <person name="Pozzer L."/>
            <person name="Figueiredo D."/>
            <person name="Montano H."/>
            <person name="Junior J."/>
            <person name="Filho G."/>
            <person name="Flores V."/>
            <person name="Ferreira B."/>
            <person name="Branco A."/>
            <person name="Gonzalez P."/>
            <person name="Guillobel H."/>
            <person name="Lemos M."/>
            <person name="Seibel L."/>
            <person name="Macedo J."/>
            <person name="Alves-Ferreira M."/>
            <person name="Sachetto-Martins G."/>
            <person name="Coelho A."/>
            <person name="Santos E."/>
            <person name="Amaral G."/>
            <person name="Neves A."/>
            <person name="Pacheco A.B."/>
            <person name="Carvalho D."/>
            <person name="Lery L."/>
            <person name="Bisch P."/>
            <person name="Rossle S.C."/>
            <person name="Urmenyi T."/>
            <person name="Kruger W.V."/>
            <person name="Martins O."/>
            <person name="Baldani J.I."/>
            <person name="Ferreira P.C."/>
        </authorList>
    </citation>
    <scope>NUCLEOTIDE SEQUENCE [LARGE SCALE GENOMIC DNA]</scope>
    <source>
        <strain evidence="2">ATCC 49037 / DSM 5601 / CCUG 37298 / CIP 103539 / LMG 7603 / PAl5</strain>
    </source>
</reference>
<evidence type="ECO:0008006" key="3">
    <source>
        <dbReference type="Google" id="ProtNLM"/>
    </source>
</evidence>
<name>A9HFD2_GLUDA</name>
<protein>
    <recommendedName>
        <fullName evidence="3">Protein tyrosine phosphatase</fullName>
    </recommendedName>
</protein>
<organism evidence="1 2">
    <name type="scientific">Gluconacetobacter diazotrophicus (strain ATCC 49037 / DSM 5601 / CCUG 37298 / CIP 103539 / LMG 7603 / PAl5)</name>
    <dbReference type="NCBI Taxonomy" id="272568"/>
    <lineage>
        <taxon>Bacteria</taxon>
        <taxon>Pseudomonadati</taxon>
        <taxon>Pseudomonadota</taxon>
        <taxon>Alphaproteobacteria</taxon>
        <taxon>Acetobacterales</taxon>
        <taxon>Acetobacteraceae</taxon>
        <taxon>Gluconacetobacter</taxon>
    </lineage>
</organism>
<dbReference type="Proteomes" id="UP000001176">
    <property type="component" value="Chromosome"/>
</dbReference>
<dbReference type="KEGG" id="gdi:GDI1402"/>